<dbReference type="PANTHER" id="PTHR10869">
    <property type="entry name" value="PROLYL 4-HYDROXYLASE ALPHA SUBUNIT"/>
    <property type="match status" value="1"/>
</dbReference>
<evidence type="ECO:0000256" key="10">
    <source>
        <dbReference type="ARBA" id="ARBA00023002"/>
    </source>
</evidence>
<name>A0A4Y7I427_PAPSO</name>
<keyword evidence="12 15" id="KW-0472">Membrane</keyword>
<protein>
    <recommendedName>
        <fullName evidence="4">procollagen-proline 4-dioxygenase</fullName>
        <ecNumber evidence="4">1.14.11.2</ecNumber>
    </recommendedName>
</protein>
<dbReference type="InterPro" id="IPR006620">
    <property type="entry name" value="Pro_4_hyd_alph"/>
</dbReference>
<dbReference type="InterPro" id="IPR045054">
    <property type="entry name" value="P4HA-like"/>
</dbReference>
<dbReference type="STRING" id="3469.A0A4Y7I427"/>
<evidence type="ECO:0000259" key="16">
    <source>
        <dbReference type="PROSITE" id="PS51670"/>
    </source>
</evidence>
<comment type="similarity">
    <text evidence="3">Belongs to the P4HA family.</text>
</comment>
<sequence length="371" mass="41174">MPNEENIEKVNPAVGDNVSGEVTKGDGPTENNSGPTPKKKLRWIDFVSPPPWDSRSILRNKDNWDSYEVPNWMKSIPGVRSGAYKLAFGVLFAILTIVSPILQHKFGDGVTQLFLSTIGMNFAVPGKDSATPLLSNLSTPCTNITVSNRDPVTEVLLWNPRAFRRDDFLSVEECKHLMTLGDSAFNGSYRATIPKARDPAVAAIEKRIATWTFLPTENGEPMKVVKTGKWQKEEEAERDYSFITVLMYLNDVESGGETVLLEDATKKQSHVTKYDLPGGCTEKGISVKPRRGTALLLFNLNASVLQGAFSIRRDCPVHMGEKWTAIKLVHVDSFSDCADMNDQCIGWAKDGECKKNGRYMSKACRKSCNEC</sequence>
<evidence type="ECO:0000256" key="4">
    <source>
        <dbReference type="ARBA" id="ARBA00012269"/>
    </source>
</evidence>
<comment type="subcellular location">
    <subcellularLocation>
        <location evidence="2">Endoplasmic reticulum membrane</location>
        <topology evidence="2">Single-pass type II membrane protein</topology>
    </subcellularLocation>
</comment>
<evidence type="ECO:0000256" key="14">
    <source>
        <dbReference type="SAM" id="MobiDB-lite"/>
    </source>
</evidence>
<feature type="domain" description="ShKT" evidence="16">
    <location>
        <begin position="337"/>
        <end position="371"/>
    </location>
</feature>
<dbReference type="SMART" id="SM00702">
    <property type="entry name" value="P4Hc"/>
    <property type="match status" value="1"/>
</dbReference>
<dbReference type="GO" id="GO:0004656">
    <property type="term" value="F:procollagen-proline 4-dioxygenase activity"/>
    <property type="evidence" value="ECO:0007669"/>
    <property type="project" value="UniProtKB-EC"/>
</dbReference>
<dbReference type="PANTHER" id="PTHR10869:SF194">
    <property type="entry name" value="PROLYL 4-HYDROXYLASE 4-RELATED"/>
    <property type="match status" value="1"/>
</dbReference>
<reference evidence="17 18" key="1">
    <citation type="journal article" date="2018" name="Science">
        <title>The opium poppy genome and morphinan production.</title>
        <authorList>
            <person name="Guo L."/>
            <person name="Winzer T."/>
            <person name="Yang X."/>
            <person name="Li Y."/>
            <person name="Ning Z."/>
            <person name="He Z."/>
            <person name="Teodor R."/>
            <person name="Lu Y."/>
            <person name="Bowser T.A."/>
            <person name="Graham I.A."/>
            <person name="Ye K."/>
        </authorList>
    </citation>
    <scope>NUCLEOTIDE SEQUENCE [LARGE SCALE GENOMIC DNA]</scope>
    <source>
        <strain evidence="18">cv. HN1</strain>
        <tissue evidence="17">Leaves</tissue>
    </source>
</reference>
<comment type="catalytic activity">
    <reaction evidence="13">
        <text>L-prolyl-[collagen] + 2-oxoglutarate + O2 = trans-4-hydroxy-L-prolyl-[collagen] + succinate + CO2</text>
        <dbReference type="Rhea" id="RHEA:18945"/>
        <dbReference type="Rhea" id="RHEA-COMP:11676"/>
        <dbReference type="Rhea" id="RHEA-COMP:11680"/>
        <dbReference type="ChEBI" id="CHEBI:15379"/>
        <dbReference type="ChEBI" id="CHEBI:16526"/>
        <dbReference type="ChEBI" id="CHEBI:16810"/>
        <dbReference type="ChEBI" id="CHEBI:30031"/>
        <dbReference type="ChEBI" id="CHEBI:50342"/>
        <dbReference type="ChEBI" id="CHEBI:61965"/>
        <dbReference type="EC" id="1.14.11.2"/>
    </reaction>
</comment>
<evidence type="ECO:0000256" key="12">
    <source>
        <dbReference type="ARBA" id="ARBA00023136"/>
    </source>
</evidence>
<dbReference type="InterPro" id="IPR003582">
    <property type="entry name" value="ShKT_dom"/>
</dbReference>
<evidence type="ECO:0000256" key="8">
    <source>
        <dbReference type="ARBA" id="ARBA00022968"/>
    </source>
</evidence>
<evidence type="ECO:0000256" key="15">
    <source>
        <dbReference type="SAM" id="Phobius"/>
    </source>
</evidence>
<evidence type="ECO:0000256" key="1">
    <source>
        <dbReference type="ARBA" id="ARBA00001961"/>
    </source>
</evidence>
<dbReference type="EMBL" id="CM010715">
    <property type="protein sequence ID" value="RZC43607.1"/>
    <property type="molecule type" value="Genomic_DNA"/>
</dbReference>
<dbReference type="Gramene" id="RZC43607">
    <property type="protein sequence ID" value="RZC43607"/>
    <property type="gene ID" value="C5167_036559"/>
</dbReference>
<organism evidence="17 18">
    <name type="scientific">Papaver somniferum</name>
    <name type="common">Opium poppy</name>
    <dbReference type="NCBI Taxonomy" id="3469"/>
    <lineage>
        <taxon>Eukaryota</taxon>
        <taxon>Viridiplantae</taxon>
        <taxon>Streptophyta</taxon>
        <taxon>Embryophyta</taxon>
        <taxon>Tracheophyta</taxon>
        <taxon>Spermatophyta</taxon>
        <taxon>Magnoliopsida</taxon>
        <taxon>Ranunculales</taxon>
        <taxon>Papaveraceae</taxon>
        <taxon>Papaveroideae</taxon>
        <taxon>Papaver</taxon>
    </lineage>
</organism>
<dbReference type="EC" id="1.14.11.2" evidence="4"/>
<evidence type="ECO:0000256" key="2">
    <source>
        <dbReference type="ARBA" id="ARBA00004648"/>
    </source>
</evidence>
<dbReference type="AlphaFoldDB" id="A0A4Y7I427"/>
<evidence type="ECO:0000256" key="9">
    <source>
        <dbReference type="ARBA" id="ARBA00022989"/>
    </source>
</evidence>
<dbReference type="GO" id="GO:0005506">
    <property type="term" value="F:iron ion binding"/>
    <property type="evidence" value="ECO:0007669"/>
    <property type="project" value="InterPro"/>
</dbReference>
<evidence type="ECO:0000313" key="18">
    <source>
        <dbReference type="Proteomes" id="UP000316621"/>
    </source>
</evidence>
<evidence type="ECO:0000256" key="3">
    <source>
        <dbReference type="ARBA" id="ARBA00006511"/>
    </source>
</evidence>
<dbReference type="Gene3D" id="2.60.120.620">
    <property type="entry name" value="q2cbj1_9rhob like domain"/>
    <property type="match status" value="1"/>
</dbReference>
<keyword evidence="7" id="KW-0223">Dioxygenase</keyword>
<evidence type="ECO:0000313" key="17">
    <source>
        <dbReference type="EMBL" id="RZC43607.1"/>
    </source>
</evidence>
<dbReference type="GO" id="GO:0031418">
    <property type="term" value="F:L-ascorbic acid binding"/>
    <property type="evidence" value="ECO:0007669"/>
    <property type="project" value="InterPro"/>
</dbReference>
<proteinExistence type="inferred from homology"/>
<evidence type="ECO:0000256" key="7">
    <source>
        <dbReference type="ARBA" id="ARBA00022964"/>
    </source>
</evidence>
<dbReference type="GO" id="GO:0005789">
    <property type="term" value="C:endoplasmic reticulum membrane"/>
    <property type="evidence" value="ECO:0007669"/>
    <property type="project" value="UniProtKB-SubCell"/>
</dbReference>
<keyword evidence="5 15" id="KW-0812">Transmembrane</keyword>
<evidence type="ECO:0000256" key="6">
    <source>
        <dbReference type="ARBA" id="ARBA00022723"/>
    </source>
</evidence>
<keyword evidence="9 15" id="KW-1133">Transmembrane helix</keyword>
<evidence type="ECO:0000256" key="5">
    <source>
        <dbReference type="ARBA" id="ARBA00022692"/>
    </source>
</evidence>
<evidence type="ECO:0000256" key="13">
    <source>
        <dbReference type="ARBA" id="ARBA00049169"/>
    </source>
</evidence>
<keyword evidence="8" id="KW-0735">Signal-anchor</keyword>
<keyword evidence="10" id="KW-0560">Oxidoreductase</keyword>
<evidence type="ECO:0000256" key="11">
    <source>
        <dbReference type="ARBA" id="ARBA00023004"/>
    </source>
</evidence>
<dbReference type="Pfam" id="PF01549">
    <property type="entry name" value="ShK"/>
    <property type="match status" value="1"/>
</dbReference>
<comment type="cofactor">
    <cofactor evidence="1">
        <name>L-ascorbate</name>
        <dbReference type="ChEBI" id="CHEBI:38290"/>
    </cofactor>
</comment>
<feature type="region of interest" description="Disordered" evidence="14">
    <location>
        <begin position="1"/>
        <end position="40"/>
    </location>
</feature>
<accession>A0A4Y7I427</accession>
<keyword evidence="11" id="KW-0408">Iron</keyword>
<dbReference type="PROSITE" id="PS51670">
    <property type="entry name" value="SHKT"/>
    <property type="match status" value="1"/>
</dbReference>
<gene>
    <name evidence="17" type="ORF">C5167_036559</name>
</gene>
<feature type="transmembrane region" description="Helical" evidence="15">
    <location>
        <begin position="83"/>
        <end position="102"/>
    </location>
</feature>
<dbReference type="Proteomes" id="UP000316621">
    <property type="component" value="Chromosome 1"/>
</dbReference>
<keyword evidence="6" id="KW-0479">Metal-binding</keyword>
<keyword evidence="18" id="KW-1185">Reference proteome</keyword>